<dbReference type="PANTHER" id="PTHR43884">
    <property type="entry name" value="ACYL-COA DEHYDROGENASE"/>
    <property type="match status" value="1"/>
</dbReference>
<dbReference type="GO" id="GO:0050660">
    <property type="term" value="F:flavin adenine dinucleotide binding"/>
    <property type="evidence" value="ECO:0007669"/>
    <property type="project" value="InterPro"/>
</dbReference>
<dbReference type="AlphaFoldDB" id="A0A7W4W028"/>
<feature type="domain" description="Acyl-CoA dehydrogenase/oxidase N-terminal" evidence="7">
    <location>
        <begin position="6"/>
        <end position="110"/>
    </location>
</feature>
<sequence>MDFALSEEQQELAATVRSLLDKRADARVERYDEALWSTLCEQIGVAALNVPEEHDGFGASLFESAVVLEELGRSLAPTPLLSSLVTSEALLAGADDDAQARLLPRIAAGEVAAYAEGPEAVDVLDGDLAAVLVVATDDGLFELDPARAERTWTPSMDQTIRLATVRADLAAATRIGDGRAARERARQVGAVGCAALAAGLAARALEMTVSYSKERVQFGRPIGSFQALKHRMADMLVLAEMSRSAAWAAAYAVATHADDADQLAHVAKSYCTDALSRISGETVQLHGGIAITWEHDAHLVFKRAHALGQLFGSAEEHRRAVAL</sequence>
<evidence type="ECO:0000259" key="7">
    <source>
        <dbReference type="Pfam" id="PF02771"/>
    </source>
</evidence>
<dbReference type="Gene3D" id="1.20.140.10">
    <property type="entry name" value="Butyryl-CoA Dehydrogenase, subunit A, domain 3"/>
    <property type="match status" value="1"/>
</dbReference>
<dbReference type="InterPro" id="IPR009100">
    <property type="entry name" value="AcylCoA_DH/oxidase_NM_dom_sf"/>
</dbReference>
<dbReference type="Pfam" id="PF02771">
    <property type="entry name" value="Acyl-CoA_dh_N"/>
    <property type="match status" value="1"/>
</dbReference>
<evidence type="ECO:0008006" key="10">
    <source>
        <dbReference type="Google" id="ProtNLM"/>
    </source>
</evidence>
<dbReference type="Gene3D" id="1.10.540.10">
    <property type="entry name" value="Acyl-CoA dehydrogenase/oxidase, N-terminal domain"/>
    <property type="match status" value="1"/>
</dbReference>
<dbReference type="InterPro" id="IPR009075">
    <property type="entry name" value="AcylCo_DH/oxidase_C"/>
</dbReference>
<organism evidence="8 9">
    <name type="scientific">Nocardioides soli</name>
    <dbReference type="NCBI Taxonomy" id="1036020"/>
    <lineage>
        <taxon>Bacteria</taxon>
        <taxon>Bacillati</taxon>
        <taxon>Actinomycetota</taxon>
        <taxon>Actinomycetes</taxon>
        <taxon>Propionibacteriales</taxon>
        <taxon>Nocardioidaceae</taxon>
        <taxon>Nocardioides</taxon>
    </lineage>
</organism>
<evidence type="ECO:0000313" key="9">
    <source>
        <dbReference type="Proteomes" id="UP000589626"/>
    </source>
</evidence>
<evidence type="ECO:0000256" key="1">
    <source>
        <dbReference type="ARBA" id="ARBA00001974"/>
    </source>
</evidence>
<evidence type="ECO:0000313" key="8">
    <source>
        <dbReference type="EMBL" id="MBB3044992.1"/>
    </source>
</evidence>
<dbReference type="SUPFAM" id="SSF47203">
    <property type="entry name" value="Acyl-CoA dehydrogenase C-terminal domain-like"/>
    <property type="match status" value="1"/>
</dbReference>
<evidence type="ECO:0000256" key="5">
    <source>
        <dbReference type="ARBA" id="ARBA00023002"/>
    </source>
</evidence>
<dbReference type="PANTHER" id="PTHR43884:SF20">
    <property type="entry name" value="ACYL-COA DEHYDROGENASE FADE28"/>
    <property type="match status" value="1"/>
</dbReference>
<keyword evidence="5" id="KW-0560">Oxidoreductase</keyword>
<dbReference type="SUPFAM" id="SSF56645">
    <property type="entry name" value="Acyl-CoA dehydrogenase NM domain-like"/>
    <property type="match status" value="1"/>
</dbReference>
<dbReference type="InterPro" id="IPR036250">
    <property type="entry name" value="AcylCo_DH-like_C"/>
</dbReference>
<reference evidence="8 9" key="1">
    <citation type="submission" date="2020-08" db="EMBL/GenBank/DDBJ databases">
        <title>Sequencing the genomes of 1000 actinobacteria strains.</title>
        <authorList>
            <person name="Klenk H.-P."/>
        </authorList>
    </citation>
    <scope>NUCLEOTIDE SEQUENCE [LARGE SCALE GENOMIC DNA]</scope>
    <source>
        <strain evidence="8 9">DSM 105498</strain>
    </source>
</reference>
<comment type="similarity">
    <text evidence="2">Belongs to the acyl-CoA dehydrogenase family.</text>
</comment>
<comment type="caution">
    <text evidence="8">The sequence shown here is derived from an EMBL/GenBank/DDBJ whole genome shotgun (WGS) entry which is preliminary data.</text>
</comment>
<keyword evidence="9" id="KW-1185">Reference proteome</keyword>
<feature type="domain" description="Acyl-CoA dehydrogenase/oxidase C-terminal" evidence="6">
    <location>
        <begin position="184"/>
        <end position="322"/>
    </location>
</feature>
<keyword evidence="4" id="KW-0274">FAD</keyword>
<dbReference type="EMBL" id="JACHWR010000004">
    <property type="protein sequence ID" value="MBB3044992.1"/>
    <property type="molecule type" value="Genomic_DNA"/>
</dbReference>
<comment type="cofactor">
    <cofactor evidence="1">
        <name>FAD</name>
        <dbReference type="ChEBI" id="CHEBI:57692"/>
    </cofactor>
</comment>
<accession>A0A7W4W028</accession>
<dbReference type="InterPro" id="IPR037069">
    <property type="entry name" value="AcylCoA_DH/ox_N_sf"/>
</dbReference>
<keyword evidence="3" id="KW-0285">Flavoprotein</keyword>
<dbReference type="Proteomes" id="UP000589626">
    <property type="component" value="Unassembled WGS sequence"/>
</dbReference>
<dbReference type="RefSeq" id="WP_183594986.1">
    <property type="nucleotide sequence ID" value="NZ_JACHWR010000004.1"/>
</dbReference>
<evidence type="ECO:0000256" key="3">
    <source>
        <dbReference type="ARBA" id="ARBA00022630"/>
    </source>
</evidence>
<evidence type="ECO:0000256" key="4">
    <source>
        <dbReference type="ARBA" id="ARBA00022827"/>
    </source>
</evidence>
<dbReference type="InterPro" id="IPR013786">
    <property type="entry name" value="AcylCoA_DH/ox_N"/>
</dbReference>
<dbReference type="GO" id="GO:0003995">
    <property type="term" value="F:acyl-CoA dehydrogenase activity"/>
    <property type="evidence" value="ECO:0007669"/>
    <property type="project" value="TreeGrafter"/>
</dbReference>
<dbReference type="Pfam" id="PF00441">
    <property type="entry name" value="Acyl-CoA_dh_1"/>
    <property type="match status" value="1"/>
</dbReference>
<proteinExistence type="inferred from homology"/>
<gene>
    <name evidence="8" type="ORF">FHU40_004845</name>
</gene>
<evidence type="ECO:0000259" key="6">
    <source>
        <dbReference type="Pfam" id="PF00441"/>
    </source>
</evidence>
<protein>
    <recommendedName>
        <fullName evidence="10">Acyl-CoA dehydrogenase</fullName>
    </recommendedName>
</protein>
<name>A0A7W4W028_9ACTN</name>
<evidence type="ECO:0000256" key="2">
    <source>
        <dbReference type="ARBA" id="ARBA00009347"/>
    </source>
</evidence>